<feature type="compositionally biased region" description="Basic residues" evidence="1">
    <location>
        <begin position="1"/>
        <end position="17"/>
    </location>
</feature>
<keyword evidence="3" id="KW-1185">Reference proteome</keyword>
<evidence type="ECO:0000313" key="2">
    <source>
        <dbReference type="EMBL" id="CAI9720342.1"/>
    </source>
</evidence>
<evidence type="ECO:0000256" key="1">
    <source>
        <dbReference type="SAM" id="MobiDB-lite"/>
    </source>
</evidence>
<evidence type="ECO:0000313" key="3">
    <source>
        <dbReference type="Proteomes" id="UP001162480"/>
    </source>
</evidence>
<protein>
    <submittedName>
        <fullName evidence="2">Uncharacterized protein</fullName>
    </submittedName>
</protein>
<reference evidence="2" key="1">
    <citation type="submission" date="2023-08" db="EMBL/GenBank/DDBJ databases">
        <authorList>
            <person name="Alioto T."/>
            <person name="Alioto T."/>
            <person name="Gomez Garrido J."/>
        </authorList>
    </citation>
    <scope>NUCLEOTIDE SEQUENCE</scope>
</reference>
<feature type="region of interest" description="Disordered" evidence="1">
    <location>
        <begin position="1"/>
        <end position="24"/>
    </location>
</feature>
<gene>
    <name evidence="2" type="ORF">OCTVUL_1B024925</name>
</gene>
<proteinExistence type="predicted"/>
<organism evidence="2 3">
    <name type="scientific">Octopus vulgaris</name>
    <name type="common">Common octopus</name>
    <dbReference type="NCBI Taxonomy" id="6645"/>
    <lineage>
        <taxon>Eukaryota</taxon>
        <taxon>Metazoa</taxon>
        <taxon>Spiralia</taxon>
        <taxon>Lophotrochozoa</taxon>
        <taxon>Mollusca</taxon>
        <taxon>Cephalopoda</taxon>
        <taxon>Coleoidea</taxon>
        <taxon>Octopodiformes</taxon>
        <taxon>Octopoda</taxon>
        <taxon>Incirrata</taxon>
        <taxon>Octopodidae</taxon>
        <taxon>Octopus</taxon>
    </lineage>
</organism>
<name>A0AA36ASA9_OCTVU</name>
<dbReference type="AlphaFoldDB" id="A0AA36ASA9"/>
<sequence>MKKKMNKKKKKKKKKNVSRLLENRMRMRESILAPEVPYQRTQSLNPSLSIIALELLQFHSKLINTE</sequence>
<dbReference type="Proteomes" id="UP001162480">
    <property type="component" value="Chromosome 3"/>
</dbReference>
<dbReference type="EMBL" id="OX597816">
    <property type="protein sequence ID" value="CAI9720342.1"/>
    <property type="molecule type" value="Genomic_DNA"/>
</dbReference>
<accession>A0AA36ASA9</accession>